<dbReference type="GO" id="GO:0003677">
    <property type="term" value="F:DNA binding"/>
    <property type="evidence" value="ECO:0007669"/>
    <property type="project" value="UniProtKB-KW"/>
</dbReference>
<dbReference type="Proteomes" id="UP000183496">
    <property type="component" value="Unassembled WGS sequence"/>
</dbReference>
<dbReference type="RefSeq" id="WP_041890758.1">
    <property type="nucleotide sequence ID" value="NZ_CP010817.1"/>
</dbReference>
<dbReference type="PANTHER" id="PTHR33204:SF18">
    <property type="entry name" value="TRANSCRIPTIONAL REGULATORY PROTEIN"/>
    <property type="match status" value="1"/>
</dbReference>
<evidence type="ECO:0000259" key="4">
    <source>
        <dbReference type="PROSITE" id="PS51118"/>
    </source>
</evidence>
<evidence type="ECO:0000313" key="5">
    <source>
        <dbReference type="EMBL" id="SEQ90885.1"/>
    </source>
</evidence>
<keyword evidence="6" id="KW-1185">Reference proteome</keyword>
<dbReference type="PANTHER" id="PTHR33204">
    <property type="entry name" value="TRANSCRIPTIONAL REGULATOR, MARR FAMILY"/>
    <property type="match status" value="1"/>
</dbReference>
<keyword evidence="1" id="KW-0805">Transcription regulation</keyword>
<evidence type="ECO:0000256" key="2">
    <source>
        <dbReference type="ARBA" id="ARBA00023125"/>
    </source>
</evidence>
<protein>
    <submittedName>
        <fullName evidence="5">Transcriptional regulator, HxlR family</fullName>
    </submittedName>
</protein>
<dbReference type="InterPro" id="IPR036388">
    <property type="entry name" value="WH-like_DNA-bd_sf"/>
</dbReference>
<dbReference type="Gene3D" id="1.10.10.10">
    <property type="entry name" value="Winged helix-like DNA-binding domain superfamily/Winged helix DNA-binding domain"/>
    <property type="match status" value="1"/>
</dbReference>
<accession>A0AAJ4W4C0</accession>
<proteinExistence type="predicted"/>
<dbReference type="SUPFAM" id="SSF46785">
    <property type="entry name" value="Winged helix' DNA-binding domain"/>
    <property type="match status" value="1"/>
</dbReference>
<gene>
    <name evidence="5" type="ORF">SAMN04488089_10779</name>
</gene>
<dbReference type="InterPro" id="IPR002577">
    <property type="entry name" value="HTH_HxlR"/>
</dbReference>
<dbReference type="InterPro" id="IPR036390">
    <property type="entry name" value="WH_DNA-bd_sf"/>
</dbReference>
<keyword evidence="2" id="KW-0238">DNA-binding</keyword>
<feature type="domain" description="HTH hxlR-type" evidence="4">
    <location>
        <begin position="13"/>
        <end position="117"/>
    </location>
</feature>
<name>A0AAJ4W4C0_MYRPR</name>
<comment type="caution">
    <text evidence="5">The sequence shown here is derived from an EMBL/GenBank/DDBJ whole genome shotgun (WGS) entry which is preliminary data.</text>
</comment>
<organism evidence="5 6">
    <name type="scientific">Myroides profundi</name>
    <dbReference type="NCBI Taxonomy" id="480520"/>
    <lineage>
        <taxon>Bacteria</taxon>
        <taxon>Pseudomonadati</taxon>
        <taxon>Bacteroidota</taxon>
        <taxon>Flavobacteriia</taxon>
        <taxon>Flavobacteriales</taxon>
        <taxon>Flavobacteriaceae</taxon>
        <taxon>Myroides</taxon>
    </lineage>
</organism>
<keyword evidence="3" id="KW-0804">Transcription</keyword>
<dbReference type="KEGG" id="mpw:MPR_1427"/>
<evidence type="ECO:0000256" key="1">
    <source>
        <dbReference type="ARBA" id="ARBA00023015"/>
    </source>
</evidence>
<evidence type="ECO:0000256" key="3">
    <source>
        <dbReference type="ARBA" id="ARBA00023163"/>
    </source>
</evidence>
<dbReference type="AlphaFoldDB" id="A0AAJ4W4C0"/>
<sequence>MKKKPVLNNTEQCQVRIVAIKDTMSLLSGKWKVYIIGTLLHGGKMRFMDLMREVEGIGTKMLSKELHDLEANHLIKRTVLNTKPISVEYELTEYGKTLERVIEEIMIWGQKYRQTVFNENK</sequence>
<dbReference type="EMBL" id="FOFY01000007">
    <property type="protein sequence ID" value="SEQ90885.1"/>
    <property type="molecule type" value="Genomic_DNA"/>
</dbReference>
<reference evidence="5 6" key="1">
    <citation type="submission" date="2016-10" db="EMBL/GenBank/DDBJ databases">
        <authorList>
            <person name="Varghese N."/>
            <person name="Submissions S."/>
        </authorList>
    </citation>
    <scope>NUCLEOTIDE SEQUENCE [LARGE SCALE GENOMIC DNA]</scope>
    <source>
        <strain evidence="6">DSM 19823 / KCTC 23066 / CCTCC M 208030 / D25</strain>
    </source>
</reference>
<evidence type="ECO:0000313" key="6">
    <source>
        <dbReference type="Proteomes" id="UP000183496"/>
    </source>
</evidence>
<dbReference type="PROSITE" id="PS51118">
    <property type="entry name" value="HTH_HXLR"/>
    <property type="match status" value="1"/>
</dbReference>
<dbReference type="Pfam" id="PF01638">
    <property type="entry name" value="HxlR"/>
    <property type="match status" value="1"/>
</dbReference>